<evidence type="ECO:0000313" key="5">
    <source>
        <dbReference type="Proteomes" id="UP000439914"/>
    </source>
</evidence>
<evidence type="ECO:0000256" key="1">
    <source>
        <dbReference type="ARBA" id="ARBA00022801"/>
    </source>
</evidence>
<dbReference type="InterPro" id="IPR027417">
    <property type="entry name" value="P-loop_NTPase"/>
</dbReference>
<accession>A0A6I4UD67</accession>
<dbReference type="GO" id="GO:0005737">
    <property type="term" value="C:cytoplasm"/>
    <property type="evidence" value="ECO:0007669"/>
    <property type="project" value="TreeGrafter"/>
</dbReference>
<dbReference type="EMBL" id="JAUSWK010000002">
    <property type="protein sequence ID" value="MDQ0566808.1"/>
    <property type="molecule type" value="Genomic_DNA"/>
</dbReference>
<dbReference type="Pfam" id="PF00383">
    <property type="entry name" value="dCMP_cyt_deam_1"/>
    <property type="match status" value="1"/>
</dbReference>
<dbReference type="GO" id="GO:0004132">
    <property type="term" value="F:dCMP deaminase activity"/>
    <property type="evidence" value="ECO:0007669"/>
    <property type="project" value="TreeGrafter"/>
</dbReference>
<gene>
    <name evidence="4" type="ORF">GRI55_05155</name>
    <name evidence="3" type="ORF">QOZ97_002341</name>
</gene>
<evidence type="ECO:0000313" key="4">
    <source>
        <dbReference type="EMBL" id="MXP35159.1"/>
    </source>
</evidence>
<dbReference type="SUPFAM" id="SSF53927">
    <property type="entry name" value="Cytidine deaminase-like"/>
    <property type="match status" value="1"/>
</dbReference>
<dbReference type="Proteomes" id="UP000439914">
    <property type="component" value="Unassembled WGS sequence"/>
</dbReference>
<dbReference type="InterPro" id="IPR015517">
    <property type="entry name" value="dCMP_deaminase-rel"/>
</dbReference>
<dbReference type="GeneID" id="93687173"/>
<dbReference type="AlphaFoldDB" id="A0A6I4UD67"/>
<dbReference type="RefSeq" id="WP_160766389.1">
    <property type="nucleotide sequence ID" value="NZ_JAUSWK010000002.1"/>
</dbReference>
<reference evidence="3 6" key="2">
    <citation type="submission" date="2023-07" db="EMBL/GenBank/DDBJ databases">
        <title>Genomic Encyclopedia of Type Strains, Phase IV (KMG-IV): sequencing the most valuable type-strain genomes for metagenomic binning, comparative biology and taxonomic classification.</title>
        <authorList>
            <person name="Goeker M."/>
        </authorList>
    </citation>
    <scope>NUCLEOTIDE SEQUENCE [LARGE SCALE GENOMIC DNA]</scope>
    <source>
        <strain evidence="3 6">DSM 14432</strain>
    </source>
</reference>
<dbReference type="Gene3D" id="3.40.50.300">
    <property type="entry name" value="P-loop containing nucleotide triphosphate hydrolases"/>
    <property type="match status" value="1"/>
</dbReference>
<feature type="domain" description="CMP/dCMP-type deaminase" evidence="2">
    <location>
        <begin position="239"/>
        <end position="445"/>
    </location>
</feature>
<dbReference type="PANTHER" id="PTHR11086:SF18">
    <property type="entry name" value="DEOXYCYTIDYLATE DEAMINASE"/>
    <property type="match status" value="1"/>
</dbReference>
<evidence type="ECO:0000313" key="3">
    <source>
        <dbReference type="EMBL" id="MDQ0566808.1"/>
    </source>
</evidence>
<evidence type="ECO:0000313" key="6">
    <source>
        <dbReference type="Proteomes" id="UP001238601"/>
    </source>
</evidence>
<dbReference type="NCBIfam" id="NF041025">
    <property type="entry name" value="antiphage_deaminase"/>
    <property type="match status" value="1"/>
</dbReference>
<dbReference type="InterPro" id="IPR002125">
    <property type="entry name" value="CMP_dCMP_dom"/>
</dbReference>
<comment type="caution">
    <text evidence="4">The sequence shown here is derived from an EMBL/GenBank/DDBJ whole genome shotgun (WGS) entry which is preliminary data.</text>
</comment>
<dbReference type="PANTHER" id="PTHR11086">
    <property type="entry name" value="DEOXYCYTIDYLATE DEAMINASE-RELATED"/>
    <property type="match status" value="1"/>
</dbReference>
<reference evidence="4 5" key="1">
    <citation type="submission" date="2019-12" db="EMBL/GenBank/DDBJ databases">
        <title>Genomic-based taxomic classification of the family Erythrobacteraceae.</title>
        <authorList>
            <person name="Xu L."/>
        </authorList>
    </citation>
    <scope>NUCLEOTIDE SEQUENCE [LARGE SCALE GENOMIC DNA]</scope>
    <source>
        <strain evidence="4 5">CGMCC 1.8703</strain>
    </source>
</reference>
<dbReference type="PROSITE" id="PS51747">
    <property type="entry name" value="CYT_DCMP_DEAMINASES_2"/>
    <property type="match status" value="1"/>
</dbReference>
<sequence length="516" mass="57863">MTGELRLLSHPELVIGLAGPIGIDIEAMAAEVDRALGQVNYVSRTVRITELMLRYNAPGVEAAGSDYFSNMNFKMDHANKLCELAGTPDALMWLAIEGIRERRRELVAEFGVDSEIPSDAGYIIRQLKRPEEVQFLRRIYGKNFVLISGYGSQEHRLQRVSEKGRASLPIATEDPTIAERSLALLLRDQNEGREKYVQHLRDTFHLADVFVDGINRDQMRQGLERFFQAFFGRVDIGPTKAEYGMYAAKAASLRSTDLSRQVGSAIFSDDGEIISQGCNEVPRAFGGTYWHGEEPDFRDVRIGYDANDILKKDVIRDLLEKLDGAELLVKRTSGDNFSDEFVDQLLGRSGKEEPHFACLKDSQISSLTEYGRVVHAEMVSICDAARLGKAVKGTTLYVTTFPCHNCTKHVIGSGIKRVIFLEPYPKSRAKQLHSNEIEIEKSSSAKVSFLPFLGISPFRYRDIFEKGSRKLSGQAKTWYAFDDRPRPLVPESLPNYIGLEDIELDKSSGEFEAAQS</sequence>
<protein>
    <submittedName>
        <fullName evidence="4">Deoxycytidylate deaminase</fullName>
    </submittedName>
</protein>
<organism evidence="4 5">
    <name type="scientific">Qipengyuania citrea</name>
    <dbReference type="NCBI Taxonomy" id="225971"/>
    <lineage>
        <taxon>Bacteria</taxon>
        <taxon>Pseudomonadati</taxon>
        <taxon>Pseudomonadota</taxon>
        <taxon>Alphaproteobacteria</taxon>
        <taxon>Sphingomonadales</taxon>
        <taxon>Erythrobacteraceae</taxon>
        <taxon>Qipengyuania</taxon>
    </lineage>
</organism>
<dbReference type="Gene3D" id="3.40.140.10">
    <property type="entry name" value="Cytidine Deaminase, domain 2"/>
    <property type="match status" value="1"/>
</dbReference>
<name>A0A6I4UD67_9SPHN</name>
<keyword evidence="1" id="KW-0378">Hydrolase</keyword>
<dbReference type="Proteomes" id="UP001238601">
    <property type="component" value="Unassembled WGS sequence"/>
</dbReference>
<dbReference type="EMBL" id="WTYG01000001">
    <property type="protein sequence ID" value="MXP35159.1"/>
    <property type="molecule type" value="Genomic_DNA"/>
</dbReference>
<evidence type="ECO:0000259" key="2">
    <source>
        <dbReference type="PROSITE" id="PS51747"/>
    </source>
</evidence>
<proteinExistence type="predicted"/>
<keyword evidence="6" id="KW-1185">Reference proteome</keyword>
<dbReference type="InterPro" id="IPR016193">
    <property type="entry name" value="Cytidine_deaminase-like"/>
</dbReference>